<proteinExistence type="predicted"/>
<sequence length="215" mass="22925">MTGLFLRGLVVIDSSQAHLDSLTTPSPHAPSRAVPAAQIASPPFLLLANRRIAGVICRKGPLSVKLINPLLETLLLQLDPAVIFDSRLASGGRKNRNLACTSRLRGTRSCLYPRKDVPPMIGWLVCRAHSLGLLCEEQTPLSEPAQVDALQTNRQWAHSAAPTDRPSSPSRLGETAASVIVDGFSSISKGAKDGTAEPHRPAARPSPLPTGKRKA</sequence>
<evidence type="ECO:0000256" key="1">
    <source>
        <dbReference type="SAM" id="MobiDB-lite"/>
    </source>
</evidence>
<name>A0AA40ADC7_9PEZI</name>
<reference evidence="2" key="1">
    <citation type="submission" date="2023-06" db="EMBL/GenBank/DDBJ databases">
        <title>Genome-scale phylogeny and comparative genomics of the fungal order Sordariales.</title>
        <authorList>
            <consortium name="Lawrence Berkeley National Laboratory"/>
            <person name="Hensen N."/>
            <person name="Bonometti L."/>
            <person name="Westerberg I."/>
            <person name="Brannstrom I.O."/>
            <person name="Guillou S."/>
            <person name="Cros-Aarteil S."/>
            <person name="Calhoun S."/>
            <person name="Haridas S."/>
            <person name="Kuo A."/>
            <person name="Mondo S."/>
            <person name="Pangilinan J."/>
            <person name="Riley R."/>
            <person name="LaButti K."/>
            <person name="Andreopoulos B."/>
            <person name="Lipzen A."/>
            <person name="Chen C."/>
            <person name="Yanf M."/>
            <person name="Daum C."/>
            <person name="Ng V."/>
            <person name="Clum A."/>
            <person name="Steindorff A."/>
            <person name="Ohm R."/>
            <person name="Martin F."/>
            <person name="Silar P."/>
            <person name="Natvig D."/>
            <person name="Lalanne C."/>
            <person name="Gautier V."/>
            <person name="Ament-velasquez S.L."/>
            <person name="Kruys A."/>
            <person name="Hutchinson M.I."/>
            <person name="Powell A.J."/>
            <person name="Barry K."/>
            <person name="Miller A.N."/>
            <person name="Grigoriev I.V."/>
            <person name="Debuchy R."/>
            <person name="Gladieux P."/>
            <person name="Thoren M.H."/>
            <person name="Johannesson H."/>
        </authorList>
    </citation>
    <scope>NUCLEOTIDE SEQUENCE</scope>
    <source>
        <strain evidence="2">SMH2392-1A</strain>
    </source>
</reference>
<dbReference type="Proteomes" id="UP001172101">
    <property type="component" value="Unassembled WGS sequence"/>
</dbReference>
<dbReference type="RefSeq" id="XP_060295063.1">
    <property type="nucleotide sequence ID" value="XM_060434663.1"/>
</dbReference>
<organism evidence="2 3">
    <name type="scientific">Lasiosphaeria miniovina</name>
    <dbReference type="NCBI Taxonomy" id="1954250"/>
    <lineage>
        <taxon>Eukaryota</taxon>
        <taxon>Fungi</taxon>
        <taxon>Dikarya</taxon>
        <taxon>Ascomycota</taxon>
        <taxon>Pezizomycotina</taxon>
        <taxon>Sordariomycetes</taxon>
        <taxon>Sordariomycetidae</taxon>
        <taxon>Sordariales</taxon>
        <taxon>Lasiosphaeriaceae</taxon>
        <taxon>Lasiosphaeria</taxon>
    </lineage>
</organism>
<feature type="region of interest" description="Disordered" evidence="1">
    <location>
        <begin position="154"/>
        <end position="175"/>
    </location>
</feature>
<accession>A0AA40ADC7</accession>
<gene>
    <name evidence="2" type="ORF">B0T26DRAFT_370044</name>
</gene>
<evidence type="ECO:0000313" key="3">
    <source>
        <dbReference type="Proteomes" id="UP001172101"/>
    </source>
</evidence>
<dbReference type="GeneID" id="85317933"/>
<feature type="compositionally biased region" description="Basic and acidic residues" evidence="1">
    <location>
        <begin position="190"/>
        <end position="200"/>
    </location>
</feature>
<comment type="caution">
    <text evidence="2">The sequence shown here is derived from an EMBL/GenBank/DDBJ whole genome shotgun (WGS) entry which is preliminary data.</text>
</comment>
<keyword evidence="3" id="KW-1185">Reference proteome</keyword>
<protein>
    <submittedName>
        <fullName evidence="2">Uncharacterized protein</fullName>
    </submittedName>
</protein>
<dbReference type="AlphaFoldDB" id="A0AA40ADC7"/>
<feature type="region of interest" description="Disordered" evidence="1">
    <location>
        <begin position="187"/>
        <end position="215"/>
    </location>
</feature>
<dbReference type="EMBL" id="JAUIRO010000005">
    <property type="protein sequence ID" value="KAK0713740.1"/>
    <property type="molecule type" value="Genomic_DNA"/>
</dbReference>
<evidence type="ECO:0000313" key="2">
    <source>
        <dbReference type="EMBL" id="KAK0713740.1"/>
    </source>
</evidence>